<dbReference type="InterPro" id="IPR027417">
    <property type="entry name" value="P-loop_NTPase"/>
</dbReference>
<comment type="caution">
    <text evidence="4">The sequence shown here is derived from an EMBL/GenBank/DDBJ whole genome shotgun (WGS) entry which is preliminary data.</text>
</comment>
<keyword evidence="3" id="KW-0067">ATP-binding</keyword>
<dbReference type="PANTHER" id="PTHR43146:SF1">
    <property type="entry name" value="CANCER-RELATED NUCLEOSIDE-TRIPHOSPHATASE"/>
    <property type="match status" value="1"/>
</dbReference>
<name>A0AA40IRU8_CLONO</name>
<gene>
    <name evidence="4" type="ORF">Z959_05250</name>
</gene>
<evidence type="ECO:0000313" key="5">
    <source>
        <dbReference type="Proteomes" id="UP000027770"/>
    </source>
</evidence>
<dbReference type="RefSeq" id="WP_039222123.1">
    <property type="nucleotide sequence ID" value="NZ_JENW01000154.1"/>
</dbReference>
<dbReference type="PANTHER" id="PTHR43146">
    <property type="entry name" value="CANCER-RELATED NUCLEOSIDE-TRIPHOSPHATASE"/>
    <property type="match status" value="1"/>
</dbReference>
<evidence type="ECO:0000256" key="1">
    <source>
        <dbReference type="ARBA" id="ARBA00022741"/>
    </source>
</evidence>
<organism evidence="4 5">
    <name type="scientific">Clostridium novyi B str. ATCC 27606</name>
    <dbReference type="NCBI Taxonomy" id="1443123"/>
    <lineage>
        <taxon>Bacteria</taxon>
        <taxon>Bacillati</taxon>
        <taxon>Bacillota</taxon>
        <taxon>Clostridia</taxon>
        <taxon>Eubacteriales</taxon>
        <taxon>Clostridiaceae</taxon>
        <taxon>Clostridium</taxon>
    </lineage>
</organism>
<dbReference type="GO" id="GO:0017111">
    <property type="term" value="F:ribonucleoside triphosphate phosphatase activity"/>
    <property type="evidence" value="ECO:0007669"/>
    <property type="project" value="InterPro"/>
</dbReference>
<keyword evidence="5" id="KW-1185">Reference proteome</keyword>
<reference evidence="4 5" key="1">
    <citation type="submission" date="2014-02" db="EMBL/GenBank/DDBJ databases">
        <title>Plasmidome dynamics in the species complex Clostridium novyi sensu lato converts strains of independent lineages into distinctly different pathogens.</title>
        <authorList>
            <person name="Skarin H."/>
            <person name="Segerman B."/>
        </authorList>
    </citation>
    <scope>NUCLEOTIDE SEQUENCE [LARGE SCALE GENOMIC DNA]</scope>
    <source>
        <strain evidence="4 5">ATCC 27606</strain>
    </source>
</reference>
<keyword evidence="1" id="KW-0547">Nucleotide-binding</keyword>
<dbReference type="Pfam" id="PF03266">
    <property type="entry name" value="NTPase_1"/>
    <property type="match status" value="1"/>
</dbReference>
<dbReference type="Gene3D" id="3.40.50.300">
    <property type="entry name" value="P-loop containing nucleotide triphosphate hydrolases"/>
    <property type="match status" value="1"/>
</dbReference>
<protein>
    <recommendedName>
        <fullName evidence="6">Nucleotide kinase</fullName>
    </recommendedName>
</protein>
<evidence type="ECO:0000256" key="3">
    <source>
        <dbReference type="ARBA" id="ARBA00022840"/>
    </source>
</evidence>
<keyword evidence="2" id="KW-0378">Hydrolase</keyword>
<sequence>MYKNIFITGKRNCGKSTLLNNILKEINLNYSGYKTLPYYVEGVESGYYLKSLVKHEKLSAIISVKVDKFHVIPIIENFNLIGSKVLKHSRENKKSNIIILDEVGFLENNSKEFKDEIIKCLECNKLVLGVLKKYNVEFLKNIANRKDTLVIDIENILYENRKILKDYLINLIKGYEIGG</sequence>
<dbReference type="InterPro" id="IPR004948">
    <property type="entry name" value="Nuc-triphosphatase_THEP1"/>
</dbReference>
<proteinExistence type="predicted"/>
<dbReference type="AlphaFoldDB" id="A0AA40IRU8"/>
<dbReference type="SUPFAM" id="SSF52540">
    <property type="entry name" value="P-loop containing nucleoside triphosphate hydrolases"/>
    <property type="match status" value="1"/>
</dbReference>
<dbReference type="Proteomes" id="UP000027770">
    <property type="component" value="Unassembled WGS sequence"/>
</dbReference>
<evidence type="ECO:0000313" key="4">
    <source>
        <dbReference type="EMBL" id="KEI12017.1"/>
    </source>
</evidence>
<dbReference type="GO" id="GO:0005524">
    <property type="term" value="F:ATP binding"/>
    <property type="evidence" value="ECO:0007669"/>
    <property type="project" value="UniProtKB-KW"/>
</dbReference>
<evidence type="ECO:0000256" key="2">
    <source>
        <dbReference type="ARBA" id="ARBA00022801"/>
    </source>
</evidence>
<evidence type="ECO:0008006" key="6">
    <source>
        <dbReference type="Google" id="ProtNLM"/>
    </source>
</evidence>
<accession>A0AA40IRU8</accession>
<dbReference type="EMBL" id="JENW01000154">
    <property type="protein sequence ID" value="KEI12017.1"/>
    <property type="molecule type" value="Genomic_DNA"/>
</dbReference>